<keyword evidence="4" id="KW-1185">Reference proteome</keyword>
<evidence type="ECO:0000313" key="2">
    <source>
        <dbReference type="EMBL" id="EJT68683.1"/>
    </source>
</evidence>
<feature type="region of interest" description="Disordered" evidence="1">
    <location>
        <begin position="21"/>
        <end position="84"/>
    </location>
</feature>
<gene>
    <name evidence="3" type="primary">20354204</name>
    <name evidence="2" type="ORF">GGTG_13746</name>
</gene>
<dbReference type="EMBL" id="GL385439">
    <property type="protein sequence ID" value="EJT68683.1"/>
    <property type="molecule type" value="Genomic_DNA"/>
</dbReference>
<feature type="compositionally biased region" description="Polar residues" evidence="1">
    <location>
        <begin position="42"/>
        <end position="51"/>
    </location>
</feature>
<organism evidence="2">
    <name type="scientific">Gaeumannomyces tritici (strain R3-111a-1)</name>
    <name type="common">Wheat and barley take-all root rot fungus</name>
    <name type="synonym">Gaeumannomyces graminis var. tritici</name>
    <dbReference type="NCBI Taxonomy" id="644352"/>
    <lineage>
        <taxon>Eukaryota</taxon>
        <taxon>Fungi</taxon>
        <taxon>Dikarya</taxon>
        <taxon>Ascomycota</taxon>
        <taxon>Pezizomycotina</taxon>
        <taxon>Sordariomycetes</taxon>
        <taxon>Sordariomycetidae</taxon>
        <taxon>Magnaporthales</taxon>
        <taxon>Magnaporthaceae</taxon>
        <taxon>Gaeumannomyces</taxon>
    </lineage>
</organism>
<evidence type="ECO:0000313" key="3">
    <source>
        <dbReference type="EnsemblFungi" id="EJT68683"/>
    </source>
</evidence>
<protein>
    <recommendedName>
        <fullName evidence="5">t-SNARE coiled-coil homology domain-containing protein</fullName>
    </recommendedName>
</protein>
<dbReference type="AlphaFoldDB" id="J3PJQ8"/>
<reference evidence="2" key="2">
    <citation type="submission" date="2010-07" db="EMBL/GenBank/DDBJ databases">
        <authorList>
            <consortium name="The Broad Institute Genome Sequencing Platform"/>
            <consortium name="Broad Institute Genome Sequencing Center for Infectious Disease"/>
            <person name="Ma L.-J."/>
            <person name="Dead R."/>
            <person name="Young S."/>
            <person name="Zeng Q."/>
            <person name="Koehrsen M."/>
            <person name="Alvarado L."/>
            <person name="Berlin A."/>
            <person name="Chapman S.B."/>
            <person name="Chen Z."/>
            <person name="Freedman E."/>
            <person name="Gellesch M."/>
            <person name="Goldberg J."/>
            <person name="Griggs A."/>
            <person name="Gujja S."/>
            <person name="Heilman E.R."/>
            <person name="Heiman D."/>
            <person name="Hepburn T."/>
            <person name="Howarth C."/>
            <person name="Jen D."/>
            <person name="Larson L."/>
            <person name="Mehta T."/>
            <person name="Neiman D."/>
            <person name="Pearson M."/>
            <person name="Roberts A."/>
            <person name="Saif S."/>
            <person name="Shea T."/>
            <person name="Shenoy N."/>
            <person name="Sisk P."/>
            <person name="Stolte C."/>
            <person name="Sykes S."/>
            <person name="Walk T."/>
            <person name="White J."/>
            <person name="Yandava C."/>
            <person name="Haas B."/>
            <person name="Nusbaum C."/>
            <person name="Birren B."/>
        </authorList>
    </citation>
    <scope>NUCLEOTIDE SEQUENCE</scope>
    <source>
        <strain evidence="2">R3-111a-1</strain>
    </source>
</reference>
<sequence length="188" mass="20378">MRNKRTYKKSLDGFRSIQAKIYSNNHTTPGGQTTQGGQGNQEITAEGSNLRGQLATPGGQTTQGDQTTQGGQTTQEGQGNQDITPELSNLRSELAETGRRTTQSLDEMANRFDIVQQQVQGFDARFTNLENNVRSVQGEIANVRLEANSLSETAKNLQRQLDSSGNSRPTAANVTYRGLTPASNASED</sequence>
<reference evidence="3" key="5">
    <citation type="submission" date="2018-04" db="UniProtKB">
        <authorList>
            <consortium name="EnsemblFungi"/>
        </authorList>
    </citation>
    <scope>IDENTIFICATION</scope>
    <source>
        <strain evidence="3">R3-111a-1</strain>
    </source>
</reference>
<dbReference type="Gene3D" id="1.20.5.2280">
    <property type="match status" value="1"/>
</dbReference>
<feature type="region of interest" description="Disordered" evidence="1">
    <location>
        <begin position="156"/>
        <end position="188"/>
    </location>
</feature>
<reference evidence="3" key="4">
    <citation type="journal article" date="2015" name="G3 (Bethesda)">
        <title>Genome sequences of three phytopathogenic species of the Magnaporthaceae family of fungi.</title>
        <authorList>
            <person name="Okagaki L.H."/>
            <person name="Nunes C.C."/>
            <person name="Sailsbery J."/>
            <person name="Clay B."/>
            <person name="Brown D."/>
            <person name="John T."/>
            <person name="Oh Y."/>
            <person name="Young N."/>
            <person name="Fitzgerald M."/>
            <person name="Haas B.J."/>
            <person name="Zeng Q."/>
            <person name="Young S."/>
            <person name="Adiconis X."/>
            <person name="Fan L."/>
            <person name="Levin J.Z."/>
            <person name="Mitchell T.K."/>
            <person name="Okubara P.A."/>
            <person name="Farman M.L."/>
            <person name="Kohn L.M."/>
            <person name="Birren B."/>
            <person name="Ma L.-J."/>
            <person name="Dean R.A."/>
        </authorList>
    </citation>
    <scope>NUCLEOTIDE SEQUENCE</scope>
    <source>
        <strain evidence="3">R3-111a-1</strain>
    </source>
</reference>
<accession>J3PJQ8</accession>
<proteinExistence type="predicted"/>
<dbReference type="EnsemblFungi" id="EJT68683">
    <property type="protein sequence ID" value="EJT68683"/>
    <property type="gene ID" value="GGTG_13746"/>
</dbReference>
<evidence type="ECO:0000313" key="4">
    <source>
        <dbReference type="Proteomes" id="UP000006039"/>
    </source>
</evidence>
<dbReference type="GeneID" id="20354204"/>
<dbReference type="RefSeq" id="XP_009229929.1">
    <property type="nucleotide sequence ID" value="XM_009231665.1"/>
</dbReference>
<feature type="compositionally biased region" description="Low complexity" evidence="1">
    <location>
        <begin position="56"/>
        <end position="79"/>
    </location>
</feature>
<reference evidence="2" key="3">
    <citation type="submission" date="2010-09" db="EMBL/GenBank/DDBJ databases">
        <title>Annotation of Gaeumannomyces graminis var. tritici R3-111a-1.</title>
        <authorList>
            <consortium name="The Broad Institute Genome Sequencing Platform"/>
            <person name="Ma L.-J."/>
            <person name="Dead R."/>
            <person name="Young S.K."/>
            <person name="Zeng Q."/>
            <person name="Gargeya S."/>
            <person name="Fitzgerald M."/>
            <person name="Haas B."/>
            <person name="Abouelleil A."/>
            <person name="Alvarado L."/>
            <person name="Arachchi H.M."/>
            <person name="Berlin A."/>
            <person name="Brown A."/>
            <person name="Chapman S.B."/>
            <person name="Chen Z."/>
            <person name="Dunbar C."/>
            <person name="Freedman E."/>
            <person name="Gearin G."/>
            <person name="Gellesch M."/>
            <person name="Goldberg J."/>
            <person name="Griggs A."/>
            <person name="Gujja S."/>
            <person name="Heiman D."/>
            <person name="Howarth C."/>
            <person name="Larson L."/>
            <person name="Lui A."/>
            <person name="MacDonald P.J.P."/>
            <person name="Mehta T."/>
            <person name="Montmayeur A."/>
            <person name="Murphy C."/>
            <person name="Neiman D."/>
            <person name="Pearson M."/>
            <person name="Priest M."/>
            <person name="Roberts A."/>
            <person name="Saif S."/>
            <person name="Shea T."/>
            <person name="Shenoy N."/>
            <person name="Sisk P."/>
            <person name="Stolte C."/>
            <person name="Sykes S."/>
            <person name="Yandava C."/>
            <person name="Wortman J."/>
            <person name="Nusbaum C."/>
            <person name="Birren B."/>
        </authorList>
    </citation>
    <scope>NUCLEOTIDE SEQUENCE</scope>
    <source>
        <strain evidence="2">R3-111a-1</strain>
    </source>
</reference>
<dbReference type="HOGENOM" id="CLU_1441138_0_0_1"/>
<dbReference type="Proteomes" id="UP000006039">
    <property type="component" value="Unassembled WGS sequence"/>
</dbReference>
<feature type="compositionally biased region" description="Polar residues" evidence="1">
    <location>
        <begin position="156"/>
        <end position="173"/>
    </location>
</feature>
<dbReference type="VEuPathDB" id="FungiDB:GGTG_13746"/>
<evidence type="ECO:0008006" key="5">
    <source>
        <dbReference type="Google" id="ProtNLM"/>
    </source>
</evidence>
<reference evidence="4" key="1">
    <citation type="submission" date="2010-07" db="EMBL/GenBank/DDBJ databases">
        <title>The genome sequence of Gaeumannomyces graminis var. tritici strain R3-111a-1.</title>
        <authorList>
            <consortium name="The Broad Institute Genome Sequencing Platform"/>
            <person name="Ma L.-J."/>
            <person name="Dead R."/>
            <person name="Young S."/>
            <person name="Zeng Q."/>
            <person name="Koehrsen M."/>
            <person name="Alvarado L."/>
            <person name="Berlin A."/>
            <person name="Chapman S.B."/>
            <person name="Chen Z."/>
            <person name="Freedman E."/>
            <person name="Gellesch M."/>
            <person name="Goldberg J."/>
            <person name="Griggs A."/>
            <person name="Gujja S."/>
            <person name="Heilman E.R."/>
            <person name="Heiman D."/>
            <person name="Hepburn T."/>
            <person name="Howarth C."/>
            <person name="Jen D."/>
            <person name="Larson L."/>
            <person name="Mehta T."/>
            <person name="Neiman D."/>
            <person name="Pearson M."/>
            <person name="Roberts A."/>
            <person name="Saif S."/>
            <person name="Shea T."/>
            <person name="Shenoy N."/>
            <person name="Sisk P."/>
            <person name="Stolte C."/>
            <person name="Sykes S."/>
            <person name="Walk T."/>
            <person name="White J."/>
            <person name="Yandava C."/>
            <person name="Haas B."/>
            <person name="Nusbaum C."/>
            <person name="Birren B."/>
        </authorList>
    </citation>
    <scope>NUCLEOTIDE SEQUENCE [LARGE SCALE GENOMIC DNA]</scope>
    <source>
        <strain evidence="4">R3-111a-1</strain>
    </source>
</reference>
<evidence type="ECO:0000256" key="1">
    <source>
        <dbReference type="SAM" id="MobiDB-lite"/>
    </source>
</evidence>
<name>J3PJQ8_GAET3</name>